<dbReference type="InterPro" id="IPR050204">
    <property type="entry name" value="AraC_XylS_family_regulators"/>
</dbReference>
<dbReference type="PROSITE" id="PS01124">
    <property type="entry name" value="HTH_ARAC_FAMILY_2"/>
    <property type="match status" value="1"/>
</dbReference>
<dbReference type="PANTHER" id="PTHR46796:SF13">
    <property type="entry name" value="HTH-TYPE TRANSCRIPTIONAL ACTIVATOR RHAS"/>
    <property type="match status" value="1"/>
</dbReference>
<sequence>MQDGTFSLRLFKPQGKLSPYVQAIWSLTISKTNRSDLTKWLQVDACSGILFNLTEAVYLDDHFYSEKVILLPVEKHAHSMTWPPGTQLSGIRFHPGISFGVFNEHYEQPFALQDSELPANLHQLTRRMTDSPSHFSRLIRLYQWLDKDLPFSDKIAPAWRPVLNWMRQSENPADLPIGQRQIERQFRQLLGMTPKQFQRIKRIQSTQKTLKQNPDIDLAELALMHGFADQAHMTREFKQIARITPQKYRKIITP</sequence>
<dbReference type="GO" id="GO:0003700">
    <property type="term" value="F:DNA-binding transcription factor activity"/>
    <property type="evidence" value="ECO:0007669"/>
    <property type="project" value="InterPro"/>
</dbReference>
<keyword evidence="3" id="KW-0804">Transcription</keyword>
<keyword evidence="6" id="KW-1185">Reference proteome</keyword>
<dbReference type="PANTHER" id="PTHR46796">
    <property type="entry name" value="HTH-TYPE TRANSCRIPTIONAL ACTIVATOR RHAS-RELATED"/>
    <property type="match status" value="1"/>
</dbReference>
<dbReference type="EMBL" id="CP035033">
    <property type="protein sequence ID" value="QAB16347.1"/>
    <property type="molecule type" value="Genomic_DNA"/>
</dbReference>
<dbReference type="Pfam" id="PF12833">
    <property type="entry name" value="HTH_18"/>
    <property type="match status" value="1"/>
</dbReference>
<dbReference type="GO" id="GO:0043565">
    <property type="term" value="F:sequence-specific DNA binding"/>
    <property type="evidence" value="ECO:0007669"/>
    <property type="project" value="InterPro"/>
</dbReference>
<gene>
    <name evidence="5" type="ORF">EPV75_12090</name>
</gene>
<dbReference type="InterPro" id="IPR009057">
    <property type="entry name" value="Homeodomain-like_sf"/>
</dbReference>
<dbReference type="InterPro" id="IPR018060">
    <property type="entry name" value="HTH_AraC"/>
</dbReference>
<name>A0A410H612_9GAMM</name>
<proteinExistence type="predicted"/>
<dbReference type="AlphaFoldDB" id="A0A410H612"/>
<evidence type="ECO:0000313" key="6">
    <source>
        <dbReference type="Proteomes" id="UP000285478"/>
    </source>
</evidence>
<evidence type="ECO:0000256" key="2">
    <source>
        <dbReference type="ARBA" id="ARBA00023125"/>
    </source>
</evidence>
<evidence type="ECO:0000256" key="3">
    <source>
        <dbReference type="ARBA" id="ARBA00023163"/>
    </source>
</evidence>
<accession>A0A410H612</accession>
<dbReference type="InterPro" id="IPR046532">
    <property type="entry name" value="DUF6597"/>
</dbReference>
<evidence type="ECO:0000259" key="4">
    <source>
        <dbReference type="PROSITE" id="PS01124"/>
    </source>
</evidence>
<keyword evidence="1" id="KW-0805">Transcription regulation</keyword>
<reference evidence="5 6" key="1">
    <citation type="journal article" date="2018" name="Environ. Microbiol.">
        <title>Genomes of ubiquitous marine and hypersaline Hydrogenovibrio, Thiomicrorhabdus and Thiomicrospira spp. encode a diversity of mechanisms to sustain chemolithoautotrophy in heterogeneous environments.</title>
        <authorList>
            <person name="Scott K.M."/>
            <person name="Williams J."/>
            <person name="Porter C.M.B."/>
            <person name="Russel S."/>
            <person name="Harmer T.L."/>
            <person name="Paul J.H."/>
            <person name="Antonen K.M."/>
            <person name="Bridges M.K."/>
            <person name="Camper G.J."/>
            <person name="Campla C.K."/>
            <person name="Casella L.G."/>
            <person name="Chase E."/>
            <person name="Conrad J.W."/>
            <person name="Cruz M.C."/>
            <person name="Dunlap D.S."/>
            <person name="Duran L."/>
            <person name="Fahsbender E.M."/>
            <person name="Goldsmith D.B."/>
            <person name="Keeley R.F."/>
            <person name="Kondoff M.R."/>
            <person name="Kussy B.I."/>
            <person name="Lane M.K."/>
            <person name="Lawler S."/>
            <person name="Leigh B.A."/>
            <person name="Lewis C."/>
            <person name="Lostal L.M."/>
            <person name="Marking D."/>
            <person name="Mancera P.A."/>
            <person name="McClenthan E.C."/>
            <person name="McIntyre E.A."/>
            <person name="Mine J.A."/>
            <person name="Modi S."/>
            <person name="Moore B.D."/>
            <person name="Morgan W.A."/>
            <person name="Nelson K.M."/>
            <person name="Nguyen K.N."/>
            <person name="Ogburn N."/>
            <person name="Parrino D.G."/>
            <person name="Pedapudi A.D."/>
            <person name="Pelham R.P."/>
            <person name="Preece A.M."/>
            <person name="Rampersad E.A."/>
            <person name="Richardson J.C."/>
            <person name="Rodgers C.M."/>
            <person name="Schaffer B.L."/>
            <person name="Sheridan N.E."/>
            <person name="Solone M.R."/>
            <person name="Staley Z.R."/>
            <person name="Tabuchi M."/>
            <person name="Waide R.J."/>
            <person name="Wanjugi P.W."/>
            <person name="Young S."/>
            <person name="Clum A."/>
            <person name="Daum C."/>
            <person name="Huntemann M."/>
            <person name="Ivanova N."/>
            <person name="Kyrpides N."/>
            <person name="Mikhailova N."/>
            <person name="Palaniappan K."/>
            <person name="Pillay M."/>
            <person name="Reddy T.B.K."/>
            <person name="Shapiro N."/>
            <person name="Stamatis D."/>
            <person name="Varghese N."/>
            <person name="Woyke T."/>
            <person name="Boden R."/>
            <person name="Freyermuth S.K."/>
            <person name="Kerfeld C.A."/>
        </authorList>
    </citation>
    <scope>NUCLEOTIDE SEQUENCE [LARGE SCALE GENOMIC DNA]</scope>
    <source>
        <strain evidence="5 6">JR-2</strain>
    </source>
</reference>
<dbReference type="Proteomes" id="UP000285478">
    <property type="component" value="Chromosome"/>
</dbReference>
<dbReference type="RefSeq" id="WP_128385565.1">
    <property type="nucleotide sequence ID" value="NZ_CP035033.1"/>
</dbReference>
<evidence type="ECO:0000313" key="5">
    <source>
        <dbReference type="EMBL" id="QAB16347.1"/>
    </source>
</evidence>
<dbReference type="Gene3D" id="1.10.10.60">
    <property type="entry name" value="Homeodomain-like"/>
    <property type="match status" value="1"/>
</dbReference>
<dbReference type="SUPFAM" id="SSF46689">
    <property type="entry name" value="Homeodomain-like"/>
    <property type="match status" value="1"/>
</dbReference>
<keyword evidence="2" id="KW-0238">DNA-binding</keyword>
<organism evidence="5 6">
    <name type="scientific">Hydrogenovibrio thermophilus</name>
    <dbReference type="NCBI Taxonomy" id="265883"/>
    <lineage>
        <taxon>Bacteria</taxon>
        <taxon>Pseudomonadati</taxon>
        <taxon>Pseudomonadota</taxon>
        <taxon>Gammaproteobacteria</taxon>
        <taxon>Thiotrichales</taxon>
        <taxon>Piscirickettsiaceae</taxon>
        <taxon>Hydrogenovibrio</taxon>
    </lineage>
</organism>
<dbReference type="KEGG" id="htr:EPV75_12090"/>
<dbReference type="Pfam" id="PF20240">
    <property type="entry name" value="DUF6597"/>
    <property type="match status" value="1"/>
</dbReference>
<evidence type="ECO:0000256" key="1">
    <source>
        <dbReference type="ARBA" id="ARBA00023015"/>
    </source>
</evidence>
<protein>
    <submittedName>
        <fullName evidence="5">AraC family transcriptional regulator</fullName>
    </submittedName>
</protein>
<feature type="domain" description="HTH araC/xylS-type" evidence="4">
    <location>
        <begin position="177"/>
        <end position="251"/>
    </location>
</feature>
<dbReference type="SMART" id="SM00342">
    <property type="entry name" value="HTH_ARAC"/>
    <property type="match status" value="1"/>
</dbReference>